<name>A0A1H8KW10_9FIRM</name>
<keyword evidence="2" id="KW-1185">Reference proteome</keyword>
<dbReference type="RefSeq" id="WP_091976262.1">
    <property type="nucleotide sequence ID" value="NZ_FODF01000048.1"/>
</dbReference>
<dbReference type="AlphaFoldDB" id="A0A1H8KW10"/>
<reference evidence="1 2" key="1">
    <citation type="submission" date="2016-10" db="EMBL/GenBank/DDBJ databases">
        <authorList>
            <person name="de Groot N.N."/>
        </authorList>
    </citation>
    <scope>NUCLEOTIDE SEQUENCE [LARGE SCALE GENOMIC DNA]</scope>
    <source>
        <strain evidence="1 2">Calf135</strain>
    </source>
</reference>
<sequence length="228" mass="25915">MSKKTCFIVSQIGEPNSSERNHADKVLKYIITPSLKDDFEISRADTMYHSDRIDDKIFEQLKTSDLVIADLTNNNPNVFLEVGYRMALEKPIIYIMQENSLPIPFDIRTTNIIRYDLKSDGPSVLDSVGKTVDIIKSIVDSISFSTHTGTVPTDKPKIEDIILKNTSDIKEILIKVLNIVSQDTTQDFNEVSFQEKLLTTALENPDKLEKLFDLMNKYPQIISPDVQD</sequence>
<dbReference type="STRING" id="215200.SAMN05216454_1489"/>
<gene>
    <name evidence="1" type="ORF">SAMN05216454_1489</name>
</gene>
<dbReference type="SUPFAM" id="SSF52309">
    <property type="entry name" value="N-(deoxy)ribosyltransferase-like"/>
    <property type="match status" value="1"/>
</dbReference>
<dbReference type="Gene3D" id="3.40.50.450">
    <property type="match status" value="1"/>
</dbReference>
<organism evidence="1 2">
    <name type="scientific">Peptostreptococcus russellii</name>
    <dbReference type="NCBI Taxonomy" id="215200"/>
    <lineage>
        <taxon>Bacteria</taxon>
        <taxon>Bacillati</taxon>
        <taxon>Bacillota</taxon>
        <taxon>Clostridia</taxon>
        <taxon>Peptostreptococcales</taxon>
        <taxon>Peptostreptococcaceae</taxon>
        <taxon>Peptostreptococcus</taxon>
    </lineage>
</organism>
<dbReference type="EMBL" id="FODF01000048">
    <property type="protein sequence ID" value="SEN97073.1"/>
    <property type="molecule type" value="Genomic_DNA"/>
</dbReference>
<evidence type="ECO:0008006" key="3">
    <source>
        <dbReference type="Google" id="ProtNLM"/>
    </source>
</evidence>
<dbReference type="Proteomes" id="UP000199512">
    <property type="component" value="Unassembled WGS sequence"/>
</dbReference>
<evidence type="ECO:0000313" key="1">
    <source>
        <dbReference type="EMBL" id="SEN97073.1"/>
    </source>
</evidence>
<dbReference type="OrthoDB" id="9815193at2"/>
<accession>A0A1H8KW10</accession>
<evidence type="ECO:0000313" key="2">
    <source>
        <dbReference type="Proteomes" id="UP000199512"/>
    </source>
</evidence>
<protein>
    <recommendedName>
        <fullName evidence="3">Nucleoside 2-deoxyribosyltransferase</fullName>
    </recommendedName>
</protein>
<proteinExistence type="predicted"/>